<dbReference type="CDD" id="cd06583">
    <property type="entry name" value="PGRP"/>
    <property type="match status" value="1"/>
</dbReference>
<dbReference type="SUPFAM" id="SSF55846">
    <property type="entry name" value="N-acetylmuramoyl-L-alanine amidase-like"/>
    <property type="match status" value="1"/>
</dbReference>
<dbReference type="SMART" id="SM00644">
    <property type="entry name" value="Ami_2"/>
    <property type="match status" value="1"/>
</dbReference>
<keyword evidence="2" id="KW-0378">Hydrolase</keyword>
<organism evidence="6 7">
    <name type="scientific">Pseudolactococcus reticulitermitis</name>
    <dbReference type="NCBI Taxonomy" id="2025039"/>
    <lineage>
        <taxon>Bacteria</taxon>
        <taxon>Bacillati</taxon>
        <taxon>Bacillota</taxon>
        <taxon>Bacilli</taxon>
        <taxon>Lactobacillales</taxon>
        <taxon>Streptococcaceae</taxon>
        <taxon>Pseudolactococcus</taxon>
    </lineage>
</organism>
<dbReference type="Pfam" id="PF07538">
    <property type="entry name" value="ChW"/>
    <property type="match status" value="9"/>
</dbReference>
<protein>
    <recommendedName>
        <fullName evidence="8">Mannosyl-glycoprotein endo-beta-N-acetylglucosamidase-like domain-containing protein</fullName>
    </recommendedName>
</protein>
<evidence type="ECO:0008006" key="8">
    <source>
        <dbReference type="Google" id="ProtNLM"/>
    </source>
</evidence>
<dbReference type="Gene3D" id="2.60.40.3760">
    <property type="match status" value="1"/>
</dbReference>
<dbReference type="SMART" id="SM00728">
    <property type="entry name" value="ChW"/>
    <property type="match status" value="9"/>
</dbReference>
<dbReference type="Gene3D" id="3.40.80.10">
    <property type="entry name" value="Peptidoglycan recognition protein-like"/>
    <property type="match status" value="1"/>
</dbReference>
<dbReference type="EMBL" id="BEDT01000005">
    <property type="protein sequence ID" value="GAX48187.1"/>
    <property type="molecule type" value="Genomic_DNA"/>
</dbReference>
<dbReference type="Pfam" id="PF08481">
    <property type="entry name" value="GBS_Bsp-like"/>
    <property type="match status" value="1"/>
</dbReference>
<dbReference type="AlphaFoldDB" id="A0A224X200"/>
<feature type="signal peptide" evidence="3">
    <location>
        <begin position="1"/>
        <end position="27"/>
    </location>
</feature>
<comment type="similarity">
    <text evidence="1">Belongs to the glycosyl hydrolase 73 family.</text>
</comment>
<keyword evidence="3" id="KW-0732">Signal</keyword>
<keyword evidence="7" id="KW-1185">Reference proteome</keyword>
<dbReference type="RefSeq" id="WP_094785213.1">
    <property type="nucleotide sequence ID" value="NZ_BEDT01000005.1"/>
</dbReference>
<dbReference type="Pfam" id="PF01832">
    <property type="entry name" value="Glucosaminidase"/>
    <property type="match status" value="1"/>
</dbReference>
<dbReference type="PANTHER" id="PTHR33308:SF9">
    <property type="entry name" value="PEPTIDOGLYCAN HYDROLASE FLGJ"/>
    <property type="match status" value="1"/>
</dbReference>
<dbReference type="InterPro" id="IPR002901">
    <property type="entry name" value="MGlyc_endo_b_GlcNAc-like_dom"/>
</dbReference>
<name>A0A224X200_9LACT</name>
<feature type="domain" description="N-acetylmuramoyl-L-alanine amidase" evidence="5">
    <location>
        <begin position="58"/>
        <end position="210"/>
    </location>
</feature>
<dbReference type="Gene3D" id="1.10.530.10">
    <property type="match status" value="1"/>
</dbReference>
<dbReference type="InterPro" id="IPR036505">
    <property type="entry name" value="Amidase/PGRP_sf"/>
</dbReference>
<evidence type="ECO:0000256" key="3">
    <source>
        <dbReference type="SAM" id="SignalP"/>
    </source>
</evidence>
<feature type="domain" description="Mannosyl-glycoprotein endo-beta-N-acetylglucosamidase-like" evidence="4">
    <location>
        <begin position="805"/>
        <end position="969"/>
    </location>
</feature>
<dbReference type="InterPro" id="IPR013688">
    <property type="entry name" value="GBS_Bsp-like"/>
</dbReference>
<comment type="caution">
    <text evidence="6">The sequence shown here is derived from an EMBL/GenBank/DDBJ whole genome shotgun (WGS) entry which is preliminary data.</text>
</comment>
<proteinExistence type="inferred from homology"/>
<dbReference type="GO" id="GO:0004040">
    <property type="term" value="F:amidase activity"/>
    <property type="evidence" value="ECO:0007669"/>
    <property type="project" value="InterPro"/>
</dbReference>
<dbReference type="GO" id="GO:0009253">
    <property type="term" value="P:peptidoglycan catabolic process"/>
    <property type="evidence" value="ECO:0007669"/>
    <property type="project" value="InterPro"/>
</dbReference>
<dbReference type="GO" id="GO:0008745">
    <property type="term" value="F:N-acetylmuramoyl-L-alanine amidase activity"/>
    <property type="evidence" value="ECO:0007669"/>
    <property type="project" value="InterPro"/>
</dbReference>
<dbReference type="Proteomes" id="UP000218689">
    <property type="component" value="Unassembled WGS sequence"/>
</dbReference>
<feature type="chain" id="PRO_5038960740" description="Mannosyl-glycoprotein endo-beta-N-acetylglucosamidase-like domain-containing protein" evidence="3">
    <location>
        <begin position="28"/>
        <end position="969"/>
    </location>
</feature>
<dbReference type="InterPro" id="IPR002502">
    <property type="entry name" value="Amidase_domain"/>
</dbReference>
<dbReference type="InterPro" id="IPR006637">
    <property type="entry name" value="ChW"/>
</dbReference>
<evidence type="ECO:0000256" key="2">
    <source>
        <dbReference type="ARBA" id="ARBA00022801"/>
    </source>
</evidence>
<evidence type="ECO:0000313" key="6">
    <source>
        <dbReference type="EMBL" id="GAX48187.1"/>
    </source>
</evidence>
<evidence type="ECO:0000259" key="5">
    <source>
        <dbReference type="SMART" id="SM00644"/>
    </source>
</evidence>
<evidence type="ECO:0000313" key="7">
    <source>
        <dbReference type="Proteomes" id="UP000218689"/>
    </source>
</evidence>
<gene>
    <name evidence="6" type="ORF">RsY01_1802</name>
</gene>
<dbReference type="SMART" id="SM00047">
    <property type="entry name" value="LYZ2"/>
    <property type="match status" value="1"/>
</dbReference>
<dbReference type="InterPro" id="IPR051056">
    <property type="entry name" value="Glycosyl_Hydrolase_73"/>
</dbReference>
<reference evidence="7" key="1">
    <citation type="submission" date="2017-08" db="EMBL/GenBank/DDBJ databases">
        <title>Draft genome sequence of Lactococcus sp. strain Rs-Y01, isolated from the gut of the lower termite Reticulitermes speratus.</title>
        <authorList>
            <person name="Ohkuma M."/>
            <person name="Yuki M."/>
        </authorList>
    </citation>
    <scope>NUCLEOTIDE SEQUENCE [LARGE SCALE GENOMIC DNA]</scope>
    <source>
        <strain evidence="7">Rs-Y01</strain>
    </source>
</reference>
<dbReference type="OrthoDB" id="2155627at2"/>
<dbReference type="Gene3D" id="4.10.80.30">
    <property type="entry name" value="DNA polymerase, domain 6"/>
    <property type="match status" value="1"/>
</dbReference>
<evidence type="ECO:0000256" key="1">
    <source>
        <dbReference type="ARBA" id="ARBA00010266"/>
    </source>
</evidence>
<dbReference type="PANTHER" id="PTHR33308">
    <property type="entry name" value="PEPTIDOGLYCAN HYDROLASE FLGJ"/>
    <property type="match status" value="1"/>
</dbReference>
<sequence>MMKKKWILLAIVAVSTCLLGMKGEAASAVNDYIIKNNVKPAGETVSLGRIYNQDPNRNGGINMNYTDGKPKMVIIHEVGVDGGSINGSIDYMVRTQDSAFVHSFVDGSQLITIADKAKKSWGSGGWGNQYGIQIEQMRVTTSAAFYKQIATLAKWSAEQLIIYDMGAPKLMSSPSSPQRNDLSIKPDGNLASHKMIAYKFNQTTDHVDPDAYWARFGYNMNQFRDLVEYYYNQLGTPKINSTSVEGNPATGEFKVRVKTSGAVTRVSVPIWSHDNGQDDLLWYPATKVKDDEYLATFDGANHNYQSGLYAIHAYAYSPSKHATTVVNGNLQVNYPTTPIVHYQTHVQSIGWQQSVTDGETSGTVGQSLRVEALKLAVTGNVSGGVQYQTHVQGIGWQNGVANNALSGTTGKSLRVEAVRIGLTGDLKSQYDIYYRVQSQNKGWFGWAKNGDSAGTQGFGLRLESLQVKLVKKGTAFDVGSEAFVTSDLAVSYQTHIQGIGWQASVKDGAVSGTIGKSLRLESVKINVDNVAFNKMTGGVQYQTHVQSIGWQNPVSDNALSGTTGKSLRVEAIKINLTGTLGQNYDIYYRVNVQDKGWLGWTKNGESAGTQGFALRLEAMQVKLVKKGTAFDVGGDAFFNSELVVNYQTHVQNLGWQTMVKEGETSGTSGKGLRLEGIKIDVANVAFHKMNGGIQYQTHIQNIGWQNAVSDNAISGTTGQGLRLEAIRINLTGTLAENYDIYYRVHIQNKGWLGWAKDGASAGSEGQALRLEAIQIKLVKKGIAFDTGGTAFVVPPPAPTLMPVFNLSGVNDTQKAWFNAIYPEAQKLAKANDLLPSIMMSQTILETGWGQSELATKANNFFGVKADVSWKGAKYTALTNEVINGKTVQVMADFRKYNSQAESLKDYVTKIKTTLNDRGTDYRYRAAWRSNAKTYDNAAKALQAGGYATDPEYATKLITRIDKYKLNALD</sequence>
<accession>A0A224X200</accession>
<evidence type="ECO:0000259" key="4">
    <source>
        <dbReference type="SMART" id="SM00047"/>
    </source>
</evidence>